<keyword evidence="1" id="KW-0813">Transport</keyword>
<dbReference type="PANTHER" id="PTHR42939">
    <property type="entry name" value="ABC TRANSPORTER ATP-BINDING PROTEIN ALBC-RELATED"/>
    <property type="match status" value="1"/>
</dbReference>
<dbReference type="SUPFAM" id="SSF52540">
    <property type="entry name" value="P-loop containing nucleoside triphosphate hydrolases"/>
    <property type="match status" value="1"/>
</dbReference>
<dbReference type="AlphaFoldDB" id="B6W6H5"/>
<protein>
    <submittedName>
        <fullName evidence="5">ABC transporter, ATP-binding protein</fullName>
    </submittedName>
</protein>
<evidence type="ECO:0000313" key="6">
    <source>
        <dbReference type="Proteomes" id="UP000005451"/>
    </source>
</evidence>
<gene>
    <name evidence="5" type="ORF">ANHYDRO_00155</name>
</gene>
<dbReference type="SMART" id="SM00382">
    <property type="entry name" value="AAA"/>
    <property type="match status" value="1"/>
</dbReference>
<dbReference type="STRING" id="561177.ANHYDRO_00155"/>
<dbReference type="PROSITE" id="PS00211">
    <property type="entry name" value="ABC_TRANSPORTER_1"/>
    <property type="match status" value="1"/>
</dbReference>
<dbReference type="EMBL" id="ABXA01000003">
    <property type="protein sequence ID" value="EEB36918.1"/>
    <property type="molecule type" value="Genomic_DNA"/>
</dbReference>
<sequence length="302" mass="34496">MGILSLKHISKKYNAKLALDDINLSLDKNEIIGIVGPNGAGKTTLFRIIMGLIEPTDGEVRLWGRKLDSCEIGKKISYCSDGDNLYEDLTVKENLEFIARCYSIKDSDKKIEHLSMLFDIHKELDNETKNLSKGMKKKVALIRSIITCSPIIIMDEPMNWLDLENQRKLNNVLIKLSSKSLIIISSHNLSLIENICDKVIILNQNLKYFGDVKGINVDSIIKLKVVCDNSNFDINVIKNLDNIEGVLKAELEKNILFIEFDNKISNVENNIISCIINKYNINIHEINRIEKKLEDLYFEKVR</sequence>
<proteinExistence type="predicted"/>
<keyword evidence="3 5" id="KW-0067">ATP-binding</keyword>
<dbReference type="PROSITE" id="PS50893">
    <property type="entry name" value="ABC_TRANSPORTER_2"/>
    <property type="match status" value="1"/>
</dbReference>
<dbReference type="GO" id="GO:0005524">
    <property type="term" value="F:ATP binding"/>
    <property type="evidence" value="ECO:0007669"/>
    <property type="project" value="UniProtKB-KW"/>
</dbReference>
<dbReference type="Proteomes" id="UP000005451">
    <property type="component" value="Unassembled WGS sequence"/>
</dbReference>
<dbReference type="Pfam" id="PF00005">
    <property type="entry name" value="ABC_tran"/>
    <property type="match status" value="1"/>
</dbReference>
<evidence type="ECO:0000256" key="3">
    <source>
        <dbReference type="ARBA" id="ARBA00022840"/>
    </source>
</evidence>
<dbReference type="InterPro" id="IPR003593">
    <property type="entry name" value="AAA+_ATPase"/>
</dbReference>
<reference evidence="5 6" key="2">
    <citation type="submission" date="2008-10" db="EMBL/GenBank/DDBJ databases">
        <title>Draft genome sequence of Anaerococcus hydrogenalis (DSM 7454).</title>
        <authorList>
            <person name="Sudarsanam P."/>
            <person name="Ley R."/>
            <person name="Guruge J."/>
            <person name="Turnbaugh P.J."/>
            <person name="Mahowald M."/>
            <person name="Liep D."/>
            <person name="Gordon J."/>
        </authorList>
    </citation>
    <scope>NUCLEOTIDE SEQUENCE [LARGE SCALE GENOMIC DNA]</scope>
    <source>
        <strain evidence="5 6">DSM 7454</strain>
    </source>
</reference>
<dbReference type="GO" id="GO:0016887">
    <property type="term" value="F:ATP hydrolysis activity"/>
    <property type="evidence" value="ECO:0007669"/>
    <property type="project" value="InterPro"/>
</dbReference>
<dbReference type="InterPro" id="IPR027417">
    <property type="entry name" value="P-loop_NTPase"/>
</dbReference>
<dbReference type="InterPro" id="IPR051782">
    <property type="entry name" value="ABC_Transporter_VariousFunc"/>
</dbReference>
<accession>B6W6H5</accession>
<dbReference type="CDD" id="cd03230">
    <property type="entry name" value="ABC_DR_subfamily_A"/>
    <property type="match status" value="1"/>
</dbReference>
<dbReference type="PANTHER" id="PTHR42939:SF1">
    <property type="entry name" value="ABC TRANSPORTER ATP-BINDING PROTEIN ALBC-RELATED"/>
    <property type="match status" value="1"/>
</dbReference>
<dbReference type="InterPro" id="IPR003439">
    <property type="entry name" value="ABC_transporter-like_ATP-bd"/>
</dbReference>
<organism evidence="5 6">
    <name type="scientific">Anaerococcus hydrogenalis DSM 7454</name>
    <dbReference type="NCBI Taxonomy" id="561177"/>
    <lineage>
        <taxon>Bacteria</taxon>
        <taxon>Bacillati</taxon>
        <taxon>Bacillota</taxon>
        <taxon>Tissierellia</taxon>
        <taxon>Tissierellales</taxon>
        <taxon>Peptoniphilaceae</taxon>
        <taxon>Anaerococcus</taxon>
    </lineage>
</organism>
<dbReference type="RefSeq" id="WP_004812383.1">
    <property type="nucleotide sequence ID" value="NZ_ABXA01000003.1"/>
</dbReference>
<reference evidence="5 6" key="1">
    <citation type="submission" date="2008-09" db="EMBL/GenBank/DDBJ databases">
        <authorList>
            <person name="Fulton L."/>
            <person name="Clifton S."/>
            <person name="Fulton B."/>
            <person name="Xu J."/>
            <person name="Minx P."/>
            <person name="Pepin K.H."/>
            <person name="Johnson M."/>
            <person name="Thiruvilangam P."/>
            <person name="Bhonagiri V."/>
            <person name="Nash W.E."/>
            <person name="Mardis E.R."/>
            <person name="Wilson R.K."/>
        </authorList>
    </citation>
    <scope>NUCLEOTIDE SEQUENCE [LARGE SCALE GENOMIC DNA]</scope>
    <source>
        <strain evidence="5 6">DSM 7454</strain>
    </source>
</reference>
<dbReference type="InterPro" id="IPR017871">
    <property type="entry name" value="ABC_transporter-like_CS"/>
</dbReference>
<evidence type="ECO:0000256" key="1">
    <source>
        <dbReference type="ARBA" id="ARBA00022448"/>
    </source>
</evidence>
<evidence type="ECO:0000256" key="2">
    <source>
        <dbReference type="ARBA" id="ARBA00022741"/>
    </source>
</evidence>
<evidence type="ECO:0000259" key="4">
    <source>
        <dbReference type="PROSITE" id="PS50893"/>
    </source>
</evidence>
<feature type="domain" description="ABC transporter" evidence="4">
    <location>
        <begin position="4"/>
        <end position="228"/>
    </location>
</feature>
<dbReference type="Gene3D" id="3.40.50.300">
    <property type="entry name" value="P-loop containing nucleotide triphosphate hydrolases"/>
    <property type="match status" value="1"/>
</dbReference>
<dbReference type="eggNOG" id="COG1131">
    <property type="taxonomic scope" value="Bacteria"/>
</dbReference>
<comment type="caution">
    <text evidence="5">The sequence shown here is derived from an EMBL/GenBank/DDBJ whole genome shotgun (WGS) entry which is preliminary data.</text>
</comment>
<evidence type="ECO:0000313" key="5">
    <source>
        <dbReference type="EMBL" id="EEB36918.1"/>
    </source>
</evidence>
<keyword evidence="2" id="KW-0547">Nucleotide-binding</keyword>
<name>B6W6H5_9FIRM</name>